<dbReference type="PANTHER" id="PTHR46825:SF15">
    <property type="entry name" value="BETA-LACTAMASE-RELATED DOMAIN-CONTAINING PROTEIN"/>
    <property type="match status" value="1"/>
</dbReference>
<dbReference type="EMBL" id="JAEKJR010000002">
    <property type="protein sequence ID" value="MBN8431988.1"/>
    <property type="molecule type" value="Genomic_DNA"/>
</dbReference>
<organism evidence="4 5">
    <name type="scientific">Microbulbifer salipaludis</name>
    <dbReference type="NCBI Taxonomy" id="187980"/>
    <lineage>
        <taxon>Bacteria</taxon>
        <taxon>Pseudomonadati</taxon>
        <taxon>Pseudomonadota</taxon>
        <taxon>Gammaproteobacteria</taxon>
        <taxon>Cellvibrionales</taxon>
        <taxon>Microbulbiferaceae</taxon>
        <taxon>Microbulbifer</taxon>
    </lineage>
</organism>
<dbReference type="GO" id="GO:0016787">
    <property type="term" value="F:hydrolase activity"/>
    <property type="evidence" value="ECO:0007669"/>
    <property type="project" value="UniProtKB-KW"/>
</dbReference>
<dbReference type="PANTHER" id="PTHR46825">
    <property type="entry name" value="D-ALANYL-D-ALANINE-CARBOXYPEPTIDASE/ENDOPEPTIDASE AMPH"/>
    <property type="match status" value="1"/>
</dbReference>
<evidence type="ECO:0000313" key="4">
    <source>
        <dbReference type="EMBL" id="MBN8431988.1"/>
    </source>
</evidence>
<feature type="domain" description="Beta-lactamase-related" evidence="2">
    <location>
        <begin position="35"/>
        <end position="370"/>
    </location>
</feature>
<dbReference type="InterPro" id="IPR001466">
    <property type="entry name" value="Beta-lactam-related"/>
</dbReference>
<dbReference type="InterPro" id="IPR012338">
    <property type="entry name" value="Beta-lactam/transpept-like"/>
</dbReference>
<protein>
    <submittedName>
        <fullName evidence="4">Serine hydrolase</fullName>
    </submittedName>
</protein>
<keyword evidence="1" id="KW-0732">Signal</keyword>
<feature type="signal peptide" evidence="1">
    <location>
        <begin position="1"/>
        <end position="20"/>
    </location>
</feature>
<accession>A0ABS3E9J1</accession>
<keyword evidence="4" id="KW-0378">Hydrolase</keyword>
<dbReference type="Pfam" id="PF00144">
    <property type="entry name" value="Beta-lactamase"/>
    <property type="match status" value="1"/>
</dbReference>
<comment type="caution">
    <text evidence="4">The sequence shown here is derived from an EMBL/GenBank/DDBJ whole genome shotgun (WGS) entry which is preliminary data.</text>
</comment>
<dbReference type="InterPro" id="IPR021860">
    <property type="entry name" value="Peptidase_S12_Pab87-rel_C"/>
</dbReference>
<proteinExistence type="predicted"/>
<dbReference type="SUPFAM" id="SSF56601">
    <property type="entry name" value="beta-lactamase/transpeptidase-like"/>
    <property type="match status" value="1"/>
</dbReference>
<sequence>MNRFFASATFVCVFAFALLAGCQREPLSHSDAETYVERVLREEQVPGAAVAIWHQGEPLLVRGFGVTNVESPKAVDGDTLFKLASTTKAFTTAALGLLVEEGKLEWDGRVVDYLPEFRLGDSWISNEFRVVDLLTHRSGLGPGAGDLMLWPQPNTYTRTDVMSGLAHLPVTRSFRADYAYDNLLYIVAGELIAELSGLSYEDFVQQRLLAPMGLQNCYAGPVPSDARDNLADPHRLEDAGLVVDTPNLAGHEPIVLAAAGGMHCSAGDMLTWLRVLLNGGVLANGEQLFSEQTRDRLWRPETLMPFSSERAARDGGHFYAYALGWRVQDMHGKKVIHHTGSLSGMYAWAAVVPEEDLALVVLMNRSAGAARQALIYGLLKPYLGAPERDWLAYFQDLYGTPAEAVEPEELTAPVGFTQVPDTELTGRYRDPWFGDIHISMESDTLRWRALKSPRLTGTLTSASEGVWALHWDDRSLNADAWMIADRSESGSLLLTMQAKSRGTDFSYDFHDLRFAKIPQDSRVETAAGY</sequence>
<evidence type="ECO:0000256" key="1">
    <source>
        <dbReference type="SAM" id="SignalP"/>
    </source>
</evidence>
<dbReference type="RefSeq" id="WP_207003228.1">
    <property type="nucleotide sequence ID" value="NZ_JAEKJR010000002.1"/>
</dbReference>
<reference evidence="4 5" key="1">
    <citation type="submission" date="2020-12" db="EMBL/GenBank/DDBJ databases">
        <title>Oil enriched cultivation method for isolating marine PHA-producing bacteria.</title>
        <authorList>
            <person name="Zheng W."/>
            <person name="Yu S."/>
            <person name="Huang Y."/>
        </authorList>
    </citation>
    <scope>NUCLEOTIDE SEQUENCE [LARGE SCALE GENOMIC DNA]</scope>
    <source>
        <strain evidence="4 5">SN0-2</strain>
    </source>
</reference>
<feature type="domain" description="Peptidase S12 Pab87-related C-terminal" evidence="3">
    <location>
        <begin position="423"/>
        <end position="515"/>
    </location>
</feature>
<gene>
    <name evidence="4" type="ORF">JF535_14140</name>
</gene>
<dbReference type="InterPro" id="IPR050491">
    <property type="entry name" value="AmpC-like"/>
</dbReference>
<dbReference type="Gene3D" id="3.40.710.10">
    <property type="entry name" value="DD-peptidase/beta-lactamase superfamily"/>
    <property type="match status" value="1"/>
</dbReference>
<dbReference type="Proteomes" id="UP000664293">
    <property type="component" value="Unassembled WGS sequence"/>
</dbReference>
<evidence type="ECO:0000259" key="2">
    <source>
        <dbReference type="Pfam" id="PF00144"/>
    </source>
</evidence>
<keyword evidence="5" id="KW-1185">Reference proteome</keyword>
<evidence type="ECO:0000313" key="5">
    <source>
        <dbReference type="Proteomes" id="UP000664293"/>
    </source>
</evidence>
<name>A0ABS3E9J1_9GAMM</name>
<dbReference type="Pfam" id="PF11954">
    <property type="entry name" value="DUF3471"/>
    <property type="match status" value="1"/>
</dbReference>
<feature type="chain" id="PRO_5046621112" evidence="1">
    <location>
        <begin position="21"/>
        <end position="529"/>
    </location>
</feature>
<dbReference type="Gene3D" id="2.40.128.600">
    <property type="match status" value="1"/>
</dbReference>
<evidence type="ECO:0000259" key="3">
    <source>
        <dbReference type="Pfam" id="PF11954"/>
    </source>
</evidence>
<dbReference type="PROSITE" id="PS51257">
    <property type="entry name" value="PROKAR_LIPOPROTEIN"/>
    <property type="match status" value="1"/>
</dbReference>